<dbReference type="EMBL" id="JAQIZT010000005">
    <property type="protein sequence ID" value="KAJ6995858.1"/>
    <property type="molecule type" value="Genomic_DNA"/>
</dbReference>
<keyword evidence="3 9" id="KW-0479">Metal-binding</keyword>
<keyword evidence="12" id="KW-1185">Reference proteome</keyword>
<evidence type="ECO:0000256" key="2">
    <source>
        <dbReference type="ARBA" id="ARBA00008056"/>
    </source>
</evidence>
<comment type="similarity">
    <text evidence="2 9">Belongs to the iron/ascorbate-dependent oxidoreductase family.</text>
</comment>
<comment type="catalytic activity">
    <reaction evidence="8">
        <text>salicylate + NADH + O2 + H(+) = 2,3-dihydroxybenzoate + NAD(+) + H2O</text>
        <dbReference type="Rhea" id="RHEA:51792"/>
        <dbReference type="ChEBI" id="CHEBI:15377"/>
        <dbReference type="ChEBI" id="CHEBI:15378"/>
        <dbReference type="ChEBI" id="CHEBI:15379"/>
        <dbReference type="ChEBI" id="CHEBI:30762"/>
        <dbReference type="ChEBI" id="CHEBI:36654"/>
        <dbReference type="ChEBI" id="CHEBI:57540"/>
        <dbReference type="ChEBI" id="CHEBI:57945"/>
    </reaction>
</comment>
<protein>
    <recommendedName>
        <fullName evidence="10">Fe2OG dioxygenase domain-containing protein</fullName>
    </recommendedName>
</protein>
<evidence type="ECO:0000256" key="7">
    <source>
        <dbReference type="ARBA" id="ARBA00023004"/>
    </source>
</evidence>
<evidence type="ECO:0000256" key="6">
    <source>
        <dbReference type="ARBA" id="ARBA00023002"/>
    </source>
</evidence>
<name>A0AAD6QSH1_9ROSI</name>
<dbReference type="GO" id="GO:0051213">
    <property type="term" value="F:dioxygenase activity"/>
    <property type="evidence" value="ECO:0007669"/>
    <property type="project" value="UniProtKB-KW"/>
</dbReference>
<feature type="domain" description="Fe2OG dioxygenase" evidence="10">
    <location>
        <begin position="193"/>
        <end position="293"/>
    </location>
</feature>
<dbReference type="InterPro" id="IPR005123">
    <property type="entry name" value="Oxoglu/Fe-dep_dioxygenase_dom"/>
</dbReference>
<dbReference type="InterPro" id="IPR027443">
    <property type="entry name" value="IPNS-like_sf"/>
</dbReference>
<dbReference type="InterPro" id="IPR026992">
    <property type="entry name" value="DIOX_N"/>
</dbReference>
<dbReference type="Pfam" id="PF03171">
    <property type="entry name" value="2OG-FeII_Oxy"/>
    <property type="match status" value="1"/>
</dbReference>
<evidence type="ECO:0000259" key="10">
    <source>
        <dbReference type="PROSITE" id="PS51471"/>
    </source>
</evidence>
<evidence type="ECO:0000256" key="4">
    <source>
        <dbReference type="ARBA" id="ARBA00022896"/>
    </source>
</evidence>
<keyword evidence="6 9" id="KW-0560">Oxidoreductase</keyword>
<reference evidence="11" key="1">
    <citation type="journal article" date="2023" name="Mol. Ecol. Resour.">
        <title>Chromosome-level genome assembly of a triploid poplar Populus alba 'Berolinensis'.</title>
        <authorList>
            <person name="Chen S."/>
            <person name="Yu Y."/>
            <person name="Wang X."/>
            <person name="Wang S."/>
            <person name="Zhang T."/>
            <person name="Zhou Y."/>
            <person name="He R."/>
            <person name="Meng N."/>
            <person name="Wang Y."/>
            <person name="Liu W."/>
            <person name="Liu Z."/>
            <person name="Liu J."/>
            <person name="Guo Q."/>
            <person name="Huang H."/>
            <person name="Sederoff R.R."/>
            <person name="Wang G."/>
            <person name="Qu G."/>
            <person name="Chen S."/>
        </authorList>
    </citation>
    <scope>NUCLEOTIDE SEQUENCE</scope>
    <source>
        <strain evidence="11">SC-2020</strain>
    </source>
</reference>
<dbReference type="GO" id="GO:0031418">
    <property type="term" value="F:L-ascorbic acid binding"/>
    <property type="evidence" value="ECO:0007669"/>
    <property type="project" value="UniProtKB-KW"/>
</dbReference>
<comment type="caution">
    <text evidence="11">The sequence shown here is derived from an EMBL/GenBank/DDBJ whole genome shotgun (WGS) entry which is preliminary data.</text>
</comment>
<keyword evidence="5" id="KW-0223">Dioxygenase</keyword>
<evidence type="ECO:0000256" key="1">
    <source>
        <dbReference type="ARBA" id="ARBA00001961"/>
    </source>
</evidence>
<accession>A0AAD6QSH1</accession>
<sequence length="350" mass="39577">MEKLVSSWNNVQTVPEKYIFPPEKRPGNVTFNASKSIPVIDLEAIAISQDRDATIQKILKASQDYGFFQVINHGVAEDLMNDTMSVFKEFFELPEEDKTSFYCEDAMRNNHCMLYTSSLLYATEDVHLWRDNLRNSCHPLEECIQHWPEKPTRYRHVVGAYATEVKKLSATILELLCEGLGLESGHFGGKLSEIPSLLVNHYPPCPDPSLTLGVSEHCDPNLITILQQDSDVFGLQVLKNGEWIGVEPISNAFVVNMGYQMQIISNNKLRSVEHRAVTNSEKARTSVAMFFIPNGDSIVEPAKALVDPRNPAIYKSFQYKEFISHFMNKTGGIDVALEPFKLNIGIWHHS</sequence>
<evidence type="ECO:0000256" key="5">
    <source>
        <dbReference type="ARBA" id="ARBA00022964"/>
    </source>
</evidence>
<evidence type="ECO:0000313" key="11">
    <source>
        <dbReference type="EMBL" id="KAJ6995858.1"/>
    </source>
</evidence>
<dbReference type="PROSITE" id="PS51471">
    <property type="entry name" value="FE2OG_OXY"/>
    <property type="match status" value="1"/>
</dbReference>
<dbReference type="PANTHER" id="PTHR47991">
    <property type="entry name" value="OXOGLUTARATE/IRON-DEPENDENT DIOXYGENASE"/>
    <property type="match status" value="1"/>
</dbReference>
<organism evidence="11 12">
    <name type="scientific">Populus alba x Populus x berolinensis</name>
    <dbReference type="NCBI Taxonomy" id="444605"/>
    <lineage>
        <taxon>Eukaryota</taxon>
        <taxon>Viridiplantae</taxon>
        <taxon>Streptophyta</taxon>
        <taxon>Embryophyta</taxon>
        <taxon>Tracheophyta</taxon>
        <taxon>Spermatophyta</taxon>
        <taxon>Magnoliopsida</taxon>
        <taxon>eudicotyledons</taxon>
        <taxon>Gunneridae</taxon>
        <taxon>Pentapetalae</taxon>
        <taxon>rosids</taxon>
        <taxon>fabids</taxon>
        <taxon>Malpighiales</taxon>
        <taxon>Salicaceae</taxon>
        <taxon>Saliceae</taxon>
        <taxon>Populus</taxon>
    </lineage>
</organism>
<evidence type="ECO:0000313" key="12">
    <source>
        <dbReference type="Proteomes" id="UP001164929"/>
    </source>
</evidence>
<evidence type="ECO:0000256" key="8">
    <source>
        <dbReference type="ARBA" id="ARBA00052233"/>
    </source>
</evidence>
<dbReference type="InterPro" id="IPR050295">
    <property type="entry name" value="Plant_2OG-oxidoreductases"/>
</dbReference>
<dbReference type="Proteomes" id="UP001164929">
    <property type="component" value="Chromosome 5"/>
</dbReference>
<comment type="cofactor">
    <cofactor evidence="1">
        <name>L-ascorbate</name>
        <dbReference type="ChEBI" id="CHEBI:38290"/>
    </cofactor>
</comment>
<dbReference type="GO" id="GO:0046872">
    <property type="term" value="F:metal ion binding"/>
    <property type="evidence" value="ECO:0007669"/>
    <property type="project" value="UniProtKB-KW"/>
</dbReference>
<dbReference type="Gene3D" id="2.60.120.330">
    <property type="entry name" value="B-lactam Antibiotic, Isopenicillin N Synthase, Chain"/>
    <property type="match status" value="1"/>
</dbReference>
<keyword evidence="4" id="KW-0847">Vitamin C</keyword>
<dbReference type="GO" id="GO:0002229">
    <property type="term" value="P:defense response to oomycetes"/>
    <property type="evidence" value="ECO:0007669"/>
    <property type="project" value="UniProtKB-ARBA"/>
</dbReference>
<dbReference type="Pfam" id="PF14226">
    <property type="entry name" value="DIOX_N"/>
    <property type="match status" value="1"/>
</dbReference>
<keyword evidence="7 9" id="KW-0408">Iron</keyword>
<evidence type="ECO:0000256" key="9">
    <source>
        <dbReference type="RuleBase" id="RU003682"/>
    </source>
</evidence>
<gene>
    <name evidence="11" type="ORF">NC653_012665</name>
</gene>
<dbReference type="FunFam" id="2.60.120.330:FF:000007">
    <property type="entry name" value="Protein DMR6-like oxygenase 2"/>
    <property type="match status" value="1"/>
</dbReference>
<evidence type="ECO:0000256" key="3">
    <source>
        <dbReference type="ARBA" id="ARBA00022723"/>
    </source>
</evidence>
<proteinExistence type="inferred from homology"/>
<dbReference type="AlphaFoldDB" id="A0AAD6QSH1"/>
<dbReference type="InterPro" id="IPR044861">
    <property type="entry name" value="IPNS-like_FE2OG_OXY"/>
</dbReference>
<dbReference type="SUPFAM" id="SSF51197">
    <property type="entry name" value="Clavaminate synthase-like"/>
    <property type="match status" value="1"/>
</dbReference>